<protein>
    <submittedName>
        <fullName evidence="2">Transfer protein spdA</fullName>
    </submittedName>
</protein>
<sequence length="212" mass="22357">MARYAALLAAMFISFDTQRHLALSHGVSDAASYAVPVAIDLFLVWAVRSRRDVALAVGVAMSANVAGVLSAEPLSAVGTWVGAALHAVFPLSVWRMHREPADTKPQLPAERPQAEPLAADVSAAAAGSQVPVQSGADSWPADDLWADFDRTAPDSEADSVSTPPSAEDVRAVIAEIEAKGERPVTGQMLAQHFGVSDRTGRRYLRMAEGADA</sequence>
<dbReference type="EMBL" id="JBHVZQ010000013">
    <property type="protein sequence ID" value="MFF1275143.1"/>
    <property type="molecule type" value="Genomic_DNA"/>
</dbReference>
<feature type="region of interest" description="Disordered" evidence="1">
    <location>
        <begin position="143"/>
        <end position="166"/>
    </location>
</feature>
<reference evidence="2 3" key="1">
    <citation type="submission" date="2024-09" db="EMBL/GenBank/DDBJ databases">
        <title>The Natural Products Discovery Center: Release of the First 8490 Sequenced Strains for Exploring Actinobacteria Biosynthetic Diversity.</title>
        <authorList>
            <person name="Kalkreuter E."/>
            <person name="Kautsar S.A."/>
            <person name="Yang D."/>
            <person name="Bader C.D."/>
            <person name="Teijaro C.N."/>
            <person name="Fluegel L."/>
            <person name="Davis C.M."/>
            <person name="Simpson J.R."/>
            <person name="Lauterbach L."/>
            <person name="Steele A.D."/>
            <person name="Gui C."/>
            <person name="Meng S."/>
            <person name="Li G."/>
            <person name="Viehrig K."/>
            <person name="Ye F."/>
            <person name="Su P."/>
            <person name="Kiefer A.F."/>
            <person name="Nichols A."/>
            <person name="Cepeda A.J."/>
            <person name="Yan W."/>
            <person name="Fan B."/>
            <person name="Jiang Y."/>
            <person name="Adhikari A."/>
            <person name="Zheng C.-J."/>
            <person name="Schuster L."/>
            <person name="Cowan T.M."/>
            <person name="Smanski M.J."/>
            <person name="Chevrette M.G."/>
            <person name="De Carvalho L.P.S."/>
            <person name="Shen B."/>
        </authorList>
    </citation>
    <scope>NUCLEOTIDE SEQUENCE [LARGE SCALE GENOMIC DNA]</scope>
    <source>
        <strain evidence="2 3">NPDC058328</strain>
    </source>
</reference>
<comment type="caution">
    <text evidence="2">The sequence shown here is derived from an EMBL/GenBank/DDBJ whole genome shotgun (WGS) entry which is preliminary data.</text>
</comment>
<name>A0ABW6Q8L3_9ACTN</name>
<accession>A0ABW6Q8L3</accession>
<gene>
    <name evidence="2" type="ORF">ACFVZC_17275</name>
</gene>
<dbReference type="RefSeq" id="WP_388235497.1">
    <property type="nucleotide sequence ID" value="NZ_JBHVZQ010000013.1"/>
</dbReference>
<evidence type="ECO:0000256" key="1">
    <source>
        <dbReference type="SAM" id="MobiDB-lite"/>
    </source>
</evidence>
<proteinExistence type="predicted"/>
<dbReference type="Proteomes" id="UP001601627">
    <property type="component" value="Unassembled WGS sequence"/>
</dbReference>
<organism evidence="2 3">
    <name type="scientific">Streptomyces marokkonensis</name>
    <dbReference type="NCBI Taxonomy" id="324855"/>
    <lineage>
        <taxon>Bacteria</taxon>
        <taxon>Bacillati</taxon>
        <taxon>Actinomycetota</taxon>
        <taxon>Actinomycetes</taxon>
        <taxon>Kitasatosporales</taxon>
        <taxon>Streptomycetaceae</taxon>
        <taxon>Streptomyces</taxon>
    </lineage>
</organism>
<evidence type="ECO:0000313" key="2">
    <source>
        <dbReference type="EMBL" id="MFF1275143.1"/>
    </source>
</evidence>
<evidence type="ECO:0000313" key="3">
    <source>
        <dbReference type="Proteomes" id="UP001601627"/>
    </source>
</evidence>
<keyword evidence="3" id="KW-1185">Reference proteome</keyword>